<dbReference type="InterPro" id="IPR013762">
    <property type="entry name" value="Integrase-like_cat_sf"/>
</dbReference>
<accession>A0ABS9QBI1</accession>
<dbReference type="InterPro" id="IPR002104">
    <property type="entry name" value="Integrase_catalytic"/>
</dbReference>
<evidence type="ECO:0000259" key="4">
    <source>
        <dbReference type="PROSITE" id="PS51898"/>
    </source>
</evidence>
<dbReference type="InterPro" id="IPR011010">
    <property type="entry name" value="DNA_brk_join_enz"/>
</dbReference>
<dbReference type="RefSeq" id="WP_239363054.1">
    <property type="nucleotide sequence ID" value="NZ_JAKREW010000004.1"/>
</dbReference>
<evidence type="ECO:0000313" key="5">
    <source>
        <dbReference type="EMBL" id="MCG7504768.1"/>
    </source>
</evidence>
<dbReference type="InterPro" id="IPR010998">
    <property type="entry name" value="Integrase_recombinase_N"/>
</dbReference>
<organism evidence="5 6">
    <name type="scientific">Mesorhizobium retamae</name>
    <dbReference type="NCBI Taxonomy" id="2912854"/>
    <lineage>
        <taxon>Bacteria</taxon>
        <taxon>Pseudomonadati</taxon>
        <taxon>Pseudomonadota</taxon>
        <taxon>Alphaproteobacteria</taxon>
        <taxon>Hyphomicrobiales</taxon>
        <taxon>Phyllobacteriaceae</taxon>
        <taxon>Mesorhizobium</taxon>
    </lineage>
</organism>
<feature type="domain" description="Tyr recombinase" evidence="4">
    <location>
        <begin position="151"/>
        <end position="321"/>
    </location>
</feature>
<dbReference type="PROSITE" id="PS51898">
    <property type="entry name" value="TYR_RECOMBINASE"/>
    <property type="match status" value="1"/>
</dbReference>
<evidence type="ECO:0000256" key="2">
    <source>
        <dbReference type="ARBA" id="ARBA00023125"/>
    </source>
</evidence>
<dbReference type="Pfam" id="PF00589">
    <property type="entry name" value="Phage_integrase"/>
    <property type="match status" value="1"/>
</dbReference>
<proteinExistence type="predicted"/>
<dbReference type="CDD" id="cd00796">
    <property type="entry name" value="INT_Rci_Hp1_C"/>
    <property type="match status" value="1"/>
</dbReference>
<name>A0ABS9QBI1_9HYPH</name>
<evidence type="ECO:0000256" key="3">
    <source>
        <dbReference type="ARBA" id="ARBA00023172"/>
    </source>
</evidence>
<dbReference type="Gene3D" id="1.10.443.10">
    <property type="entry name" value="Intergrase catalytic core"/>
    <property type="match status" value="1"/>
</dbReference>
<keyword evidence="3" id="KW-0233">DNA recombination</keyword>
<evidence type="ECO:0000313" key="6">
    <source>
        <dbReference type="Proteomes" id="UP001201701"/>
    </source>
</evidence>
<dbReference type="PANTHER" id="PTHR30349:SF94">
    <property type="entry name" value="INTEGRASE_RECOMBINASE HI_1414-RELATED"/>
    <property type="match status" value="1"/>
</dbReference>
<dbReference type="Proteomes" id="UP001201701">
    <property type="component" value="Unassembled WGS sequence"/>
</dbReference>
<keyword evidence="2" id="KW-0238">DNA-binding</keyword>
<keyword evidence="6" id="KW-1185">Reference proteome</keyword>
<dbReference type="InterPro" id="IPR050090">
    <property type="entry name" value="Tyrosine_recombinase_XerCD"/>
</dbReference>
<dbReference type="SUPFAM" id="SSF56349">
    <property type="entry name" value="DNA breaking-rejoining enzymes"/>
    <property type="match status" value="1"/>
</dbReference>
<protein>
    <submittedName>
        <fullName evidence="5">Site-specific integrase</fullName>
    </submittedName>
</protein>
<dbReference type="PANTHER" id="PTHR30349">
    <property type="entry name" value="PHAGE INTEGRASE-RELATED"/>
    <property type="match status" value="1"/>
</dbReference>
<dbReference type="EMBL" id="JAKREW010000004">
    <property type="protein sequence ID" value="MCG7504768.1"/>
    <property type="molecule type" value="Genomic_DNA"/>
</dbReference>
<dbReference type="Gene3D" id="1.10.150.130">
    <property type="match status" value="1"/>
</dbReference>
<keyword evidence="1" id="KW-0229">DNA integration</keyword>
<sequence length="354" mass="40191">MIEGQADRQELGPCRKALKDILLSELVTRYRDEVVSKKRSSEVETIILNRFLQDPICRKPLSDLTTADFAAYRDKRLKEPRHQNIAFGSSEGRKSSAPITAKSLKRQLSPLSNMFRHASVEWEIPVSNPLDALKLRVIDNKRERRLQSGDIRPDGTRGPSEEERLIQSARKCRNTYVLPIILFALETAMRRGEILAIQFRHVDFERSSLVIPESKSGYSRVIPLTNRAIAILSAVKKDDARGTDRAFPTTALALRLAWDKLLKRAGLDDLNFHDLRHEAISRLFELGLTVPEVASISGHRTLAQLMRYSHANQGAVRAKLLSRRQEETLCLKQVKSPRVDELKAIPLVDNNHLI</sequence>
<evidence type="ECO:0000256" key="1">
    <source>
        <dbReference type="ARBA" id="ARBA00022908"/>
    </source>
</evidence>
<reference evidence="5 6" key="1">
    <citation type="submission" date="2022-02" db="EMBL/GenBank/DDBJ databases">
        <title>Draft genome sequence of Mezorhizobium retamae strain IRAMC:0171 isolated from Retama raetam nodules.</title>
        <authorList>
            <person name="Bengaied R."/>
            <person name="Sbissi I."/>
            <person name="Huber K."/>
            <person name="Ghodbane F."/>
            <person name="Nouioui I."/>
            <person name="Tarhouni M."/>
            <person name="Gtari M."/>
        </authorList>
    </citation>
    <scope>NUCLEOTIDE SEQUENCE [LARGE SCALE GENOMIC DNA]</scope>
    <source>
        <strain evidence="5 6">IRAMC:0171</strain>
    </source>
</reference>
<gene>
    <name evidence="5" type="ORF">L4923_07005</name>
</gene>
<comment type="caution">
    <text evidence="5">The sequence shown here is derived from an EMBL/GenBank/DDBJ whole genome shotgun (WGS) entry which is preliminary data.</text>
</comment>